<keyword evidence="14" id="KW-1185">Reference proteome</keyword>
<dbReference type="SUPFAM" id="SSF160544">
    <property type="entry name" value="EscU C-terminal domain-like"/>
    <property type="match status" value="1"/>
</dbReference>
<keyword evidence="13" id="KW-0282">Flagellum</keyword>
<feature type="transmembrane region" description="Helical" evidence="12">
    <location>
        <begin position="127"/>
        <end position="153"/>
    </location>
</feature>
<dbReference type="Gene3D" id="6.10.250.2080">
    <property type="match status" value="1"/>
</dbReference>
<feature type="transmembrane region" description="Helical" evidence="12">
    <location>
        <begin position="85"/>
        <end position="107"/>
    </location>
</feature>
<keyword evidence="8 12" id="KW-0653">Protein transport</keyword>
<sequence length="410" mass="47119">MINNLSFYILIVHIILIIIFYYRKPPAFSFAGSFENKISINTRKISNLFLVEDEKTEDPTPKKYQDAKKKGQIAKSQDLNSSLQLFIFALVASGLGNSIFKTIANYLRQGLSTNYMMNFTSSSVRSFFTAQILVLIQIIIPVFGVLFISAIVINLAQTRFNYSFHPLKPDFKKLNPIEGFKRLFSKKVFFGLLKNLAKLGLVTYICYNFIKDNIVDIQQISLTSVNNYYTYLSQLLGGFIMKFAIILVMVGIVDYVYQRYDFKKSLKMTKHEVKEEYKQIEGDPLIKSKRKQKQRQLAMNRMMADVEKASVIVTNPTHLALAIRYDESIDDAPKLLAKGADNLAAKIREIAKAKDIPIIENKPLARVIYKRVKIGQEIPAEFYGALAEILAFIYKLEQKKRNFTKSRRRV</sequence>
<keyword evidence="13" id="KW-0969">Cilium</keyword>
<evidence type="ECO:0000256" key="1">
    <source>
        <dbReference type="ARBA" id="ARBA00004651"/>
    </source>
</evidence>
<feature type="transmembrane region" description="Helical" evidence="12">
    <location>
        <begin position="188"/>
        <end position="210"/>
    </location>
</feature>
<dbReference type="Proteomes" id="UP000184447">
    <property type="component" value="Unassembled WGS sequence"/>
</dbReference>
<dbReference type="PANTHER" id="PTHR30531:SF12">
    <property type="entry name" value="FLAGELLAR BIOSYNTHETIC PROTEIN FLHB"/>
    <property type="match status" value="1"/>
</dbReference>
<organism evidence="13 14">
    <name type="scientific">Clostridium grantii DSM 8605</name>
    <dbReference type="NCBI Taxonomy" id="1121316"/>
    <lineage>
        <taxon>Bacteria</taxon>
        <taxon>Bacillati</taxon>
        <taxon>Bacillota</taxon>
        <taxon>Clostridia</taxon>
        <taxon>Eubacteriales</taxon>
        <taxon>Clostridiaceae</taxon>
        <taxon>Clostridium</taxon>
    </lineage>
</organism>
<reference evidence="13 14" key="1">
    <citation type="submission" date="2016-11" db="EMBL/GenBank/DDBJ databases">
        <authorList>
            <person name="Jaros S."/>
            <person name="Januszkiewicz K."/>
            <person name="Wedrychowicz H."/>
        </authorList>
    </citation>
    <scope>NUCLEOTIDE SEQUENCE [LARGE SCALE GENOMIC DNA]</scope>
    <source>
        <strain evidence="13 14">DSM 8605</strain>
    </source>
</reference>
<evidence type="ECO:0000256" key="8">
    <source>
        <dbReference type="ARBA" id="ARBA00022927"/>
    </source>
</evidence>
<evidence type="ECO:0000256" key="7">
    <source>
        <dbReference type="ARBA" id="ARBA00022795"/>
    </source>
</evidence>
<comment type="function">
    <text evidence="12">Required for formation of the rod structure in the basal body of the flagellar apparatus. Together with FliI and FliH, may constitute the export apparatus of flagellin.</text>
</comment>
<dbReference type="OrthoDB" id="9807950at2"/>
<comment type="subcellular location">
    <subcellularLocation>
        <location evidence="1">Cell membrane</location>
        <topology evidence="1">Multi-pass membrane protein</topology>
    </subcellularLocation>
</comment>
<keyword evidence="13" id="KW-0966">Cell projection</keyword>
<evidence type="ECO:0000256" key="6">
    <source>
        <dbReference type="ARBA" id="ARBA00022692"/>
    </source>
</evidence>
<dbReference type="PRINTS" id="PR00950">
    <property type="entry name" value="TYPE3IMSPROT"/>
</dbReference>
<keyword evidence="10 12" id="KW-0472">Membrane</keyword>
<name>A0A1M5XIR6_9CLOT</name>
<evidence type="ECO:0000256" key="11">
    <source>
        <dbReference type="ARBA" id="ARBA00023225"/>
    </source>
</evidence>
<keyword evidence="7 12" id="KW-1005">Bacterial flagellum biogenesis</keyword>
<dbReference type="STRING" id="1121316.SAMN02745207_03699"/>
<evidence type="ECO:0000256" key="3">
    <source>
        <dbReference type="ARBA" id="ARBA00021622"/>
    </source>
</evidence>
<keyword evidence="6 12" id="KW-0812">Transmembrane</keyword>
<evidence type="ECO:0000313" key="13">
    <source>
        <dbReference type="EMBL" id="SHH99765.1"/>
    </source>
</evidence>
<dbReference type="FunFam" id="3.40.1690.10:FF:000001">
    <property type="entry name" value="Flagellar biosynthetic protein FlhB"/>
    <property type="match status" value="1"/>
</dbReference>
<dbReference type="Gene3D" id="3.40.1690.10">
    <property type="entry name" value="secretion proteins EscU"/>
    <property type="match status" value="1"/>
</dbReference>
<dbReference type="GO" id="GO:0044780">
    <property type="term" value="P:bacterial-type flagellum assembly"/>
    <property type="evidence" value="ECO:0007669"/>
    <property type="project" value="InterPro"/>
</dbReference>
<keyword evidence="11 12" id="KW-1006">Bacterial flagellum protein export</keyword>
<dbReference type="GO" id="GO:0005886">
    <property type="term" value="C:plasma membrane"/>
    <property type="evidence" value="ECO:0007669"/>
    <property type="project" value="UniProtKB-SubCell"/>
</dbReference>
<gene>
    <name evidence="12" type="primary">flhB</name>
    <name evidence="13" type="ORF">SAMN02745207_03699</name>
</gene>
<evidence type="ECO:0000256" key="2">
    <source>
        <dbReference type="ARBA" id="ARBA00010690"/>
    </source>
</evidence>
<keyword evidence="4 12" id="KW-0813">Transport</keyword>
<dbReference type="NCBIfam" id="TIGR00328">
    <property type="entry name" value="flhB"/>
    <property type="match status" value="1"/>
</dbReference>
<dbReference type="AlphaFoldDB" id="A0A1M5XIR6"/>
<evidence type="ECO:0000256" key="9">
    <source>
        <dbReference type="ARBA" id="ARBA00022989"/>
    </source>
</evidence>
<dbReference type="InterPro" id="IPR006136">
    <property type="entry name" value="FlhB"/>
</dbReference>
<evidence type="ECO:0000256" key="4">
    <source>
        <dbReference type="ARBA" id="ARBA00022448"/>
    </source>
</evidence>
<keyword evidence="5 12" id="KW-1003">Cell membrane</keyword>
<dbReference type="Pfam" id="PF01312">
    <property type="entry name" value="Bac_export_2"/>
    <property type="match status" value="1"/>
</dbReference>
<protein>
    <recommendedName>
        <fullName evidence="3 12">Flagellar biosynthetic protein FlhB</fullName>
    </recommendedName>
</protein>
<evidence type="ECO:0000313" key="14">
    <source>
        <dbReference type="Proteomes" id="UP000184447"/>
    </source>
</evidence>
<proteinExistence type="inferred from homology"/>
<dbReference type="GO" id="GO:0009306">
    <property type="term" value="P:protein secretion"/>
    <property type="evidence" value="ECO:0007669"/>
    <property type="project" value="InterPro"/>
</dbReference>
<dbReference type="RefSeq" id="WP_084133670.1">
    <property type="nucleotide sequence ID" value="NZ_FQXM01000030.1"/>
</dbReference>
<evidence type="ECO:0000256" key="5">
    <source>
        <dbReference type="ARBA" id="ARBA00022475"/>
    </source>
</evidence>
<evidence type="ECO:0000256" key="10">
    <source>
        <dbReference type="ARBA" id="ARBA00023136"/>
    </source>
</evidence>
<dbReference type="EMBL" id="FQXM01000030">
    <property type="protein sequence ID" value="SHH99765.1"/>
    <property type="molecule type" value="Genomic_DNA"/>
</dbReference>
<evidence type="ECO:0000256" key="12">
    <source>
        <dbReference type="RuleBase" id="RU364091"/>
    </source>
</evidence>
<feature type="transmembrane region" description="Helical" evidence="12">
    <location>
        <begin position="230"/>
        <end position="257"/>
    </location>
</feature>
<dbReference type="PANTHER" id="PTHR30531">
    <property type="entry name" value="FLAGELLAR BIOSYNTHETIC PROTEIN FLHB"/>
    <property type="match status" value="1"/>
</dbReference>
<dbReference type="InterPro" id="IPR006135">
    <property type="entry name" value="T3SS_substrate_exporter"/>
</dbReference>
<accession>A0A1M5XIR6</accession>
<feature type="transmembrane region" description="Helical" evidence="12">
    <location>
        <begin position="6"/>
        <end position="22"/>
    </location>
</feature>
<dbReference type="InterPro" id="IPR029025">
    <property type="entry name" value="T3SS_substrate_exporter_C"/>
</dbReference>
<keyword evidence="9 12" id="KW-1133">Transmembrane helix</keyword>
<comment type="similarity">
    <text evidence="2 12">Belongs to the type III secretion exporter family.</text>
</comment>